<gene>
    <name evidence="1" type="ORF">MLD38_024103</name>
</gene>
<reference evidence="2" key="1">
    <citation type="journal article" date="2023" name="Front. Plant Sci.">
        <title>Chromosomal-level genome assembly of Melastoma candidum provides insights into trichome evolution.</title>
        <authorList>
            <person name="Zhong Y."/>
            <person name="Wu W."/>
            <person name="Sun C."/>
            <person name="Zou P."/>
            <person name="Liu Y."/>
            <person name="Dai S."/>
            <person name="Zhou R."/>
        </authorList>
    </citation>
    <scope>NUCLEOTIDE SEQUENCE [LARGE SCALE GENOMIC DNA]</scope>
</reference>
<dbReference type="EMBL" id="CM042886">
    <property type="protein sequence ID" value="KAI4339132.1"/>
    <property type="molecule type" value="Genomic_DNA"/>
</dbReference>
<organism evidence="1 2">
    <name type="scientific">Melastoma candidum</name>
    <dbReference type="NCBI Taxonomy" id="119954"/>
    <lineage>
        <taxon>Eukaryota</taxon>
        <taxon>Viridiplantae</taxon>
        <taxon>Streptophyta</taxon>
        <taxon>Embryophyta</taxon>
        <taxon>Tracheophyta</taxon>
        <taxon>Spermatophyta</taxon>
        <taxon>Magnoliopsida</taxon>
        <taxon>eudicotyledons</taxon>
        <taxon>Gunneridae</taxon>
        <taxon>Pentapetalae</taxon>
        <taxon>rosids</taxon>
        <taxon>malvids</taxon>
        <taxon>Myrtales</taxon>
        <taxon>Melastomataceae</taxon>
        <taxon>Melastomatoideae</taxon>
        <taxon>Melastomateae</taxon>
        <taxon>Melastoma</taxon>
    </lineage>
</organism>
<keyword evidence="2" id="KW-1185">Reference proteome</keyword>
<accession>A0ACB9NRD7</accession>
<proteinExistence type="predicted"/>
<evidence type="ECO:0000313" key="1">
    <source>
        <dbReference type="EMBL" id="KAI4339132.1"/>
    </source>
</evidence>
<dbReference type="Proteomes" id="UP001057402">
    <property type="component" value="Chromosome 7"/>
</dbReference>
<evidence type="ECO:0000313" key="2">
    <source>
        <dbReference type="Proteomes" id="UP001057402"/>
    </source>
</evidence>
<comment type="caution">
    <text evidence="1">The sequence shown here is derived from an EMBL/GenBank/DDBJ whole genome shotgun (WGS) entry which is preliminary data.</text>
</comment>
<sequence length="116" mass="12883">MQQSRVFHKIVTTLLLVVYFTPLRGDQNERVGIASEVASIIREFTCPQILKTRRDSDSPKPAIFAMSNPTLNAECTAADAFKHAGENIVFASGNPFPNVDLGKFSSDQCLWFCEQS</sequence>
<name>A0ACB9NRD7_9MYRT</name>
<protein>
    <submittedName>
        <fullName evidence="1">Uncharacterized protein</fullName>
    </submittedName>
</protein>